<name>A0A820LZ53_9BILA</name>
<dbReference type="Proteomes" id="UP000663823">
    <property type="component" value="Unassembled WGS sequence"/>
</dbReference>
<dbReference type="AlphaFoldDB" id="A0A820LZ53"/>
<gene>
    <name evidence="2" type="ORF">OTI717_LOCUS43949</name>
</gene>
<proteinExistence type="predicted"/>
<accession>A0A820LZ53</accession>
<evidence type="ECO:0000313" key="3">
    <source>
        <dbReference type="Proteomes" id="UP000663823"/>
    </source>
</evidence>
<feature type="compositionally biased region" description="Acidic residues" evidence="1">
    <location>
        <begin position="18"/>
        <end position="39"/>
    </location>
</feature>
<evidence type="ECO:0000313" key="2">
    <source>
        <dbReference type="EMBL" id="CAF4364554.1"/>
    </source>
</evidence>
<organism evidence="2 3">
    <name type="scientific">Rotaria sordida</name>
    <dbReference type="NCBI Taxonomy" id="392033"/>
    <lineage>
        <taxon>Eukaryota</taxon>
        <taxon>Metazoa</taxon>
        <taxon>Spiralia</taxon>
        <taxon>Gnathifera</taxon>
        <taxon>Rotifera</taxon>
        <taxon>Eurotatoria</taxon>
        <taxon>Bdelloidea</taxon>
        <taxon>Philodinida</taxon>
        <taxon>Philodinidae</taxon>
        <taxon>Rotaria</taxon>
    </lineage>
</organism>
<feature type="non-terminal residue" evidence="2">
    <location>
        <position position="1"/>
    </location>
</feature>
<sequence length="70" mass="7987">EINKTEKDTTFDGYYIDSTEDEDDQINGSNSEEDNSSCDDEEITCYLRGETNQRNCPTISNFISEQFGKS</sequence>
<comment type="caution">
    <text evidence="2">The sequence shown here is derived from an EMBL/GenBank/DDBJ whole genome shotgun (WGS) entry which is preliminary data.</text>
</comment>
<feature type="region of interest" description="Disordered" evidence="1">
    <location>
        <begin position="1"/>
        <end position="39"/>
    </location>
</feature>
<protein>
    <submittedName>
        <fullName evidence="2">Uncharacterized protein</fullName>
    </submittedName>
</protein>
<reference evidence="2" key="1">
    <citation type="submission" date="2021-02" db="EMBL/GenBank/DDBJ databases">
        <authorList>
            <person name="Nowell W R."/>
        </authorList>
    </citation>
    <scope>NUCLEOTIDE SEQUENCE</scope>
</reference>
<feature type="compositionally biased region" description="Basic and acidic residues" evidence="1">
    <location>
        <begin position="1"/>
        <end position="10"/>
    </location>
</feature>
<dbReference type="EMBL" id="CAJOAX010068316">
    <property type="protein sequence ID" value="CAF4364554.1"/>
    <property type="molecule type" value="Genomic_DNA"/>
</dbReference>
<evidence type="ECO:0000256" key="1">
    <source>
        <dbReference type="SAM" id="MobiDB-lite"/>
    </source>
</evidence>